<keyword evidence="3 4" id="KW-0732">Signal</keyword>
<dbReference type="InterPro" id="IPR030678">
    <property type="entry name" value="Peptide/Ni-bd"/>
</dbReference>
<organism evidence="6 7">
    <name type="scientific">Pseudonocardia alaniniphila</name>
    <dbReference type="NCBI Taxonomy" id="75291"/>
    <lineage>
        <taxon>Bacteria</taxon>
        <taxon>Bacillati</taxon>
        <taxon>Actinomycetota</taxon>
        <taxon>Actinomycetes</taxon>
        <taxon>Pseudonocardiales</taxon>
        <taxon>Pseudonocardiaceae</taxon>
        <taxon>Pseudonocardia</taxon>
    </lineage>
</organism>
<evidence type="ECO:0000256" key="4">
    <source>
        <dbReference type="SAM" id="SignalP"/>
    </source>
</evidence>
<gene>
    <name evidence="6" type="ORF">MMF94_12405</name>
</gene>
<proteinExistence type="inferred from homology"/>
<keyword evidence="7" id="KW-1185">Reference proteome</keyword>
<evidence type="ECO:0000313" key="6">
    <source>
        <dbReference type="EMBL" id="MCH6166485.1"/>
    </source>
</evidence>
<dbReference type="InterPro" id="IPR000914">
    <property type="entry name" value="SBP_5_dom"/>
</dbReference>
<sequence length="524" mass="58202">MRRSNLIAAALAAVLLLAGCGGGSGGGTARPAGDPRPGGTLVMQLPAEITDGLNPLEGSDPTVMGIISGTVYSKLVEFESGPDAEGLKIVPDLAESWEISPDGLTYTFRLRDDVRWQNIPPVNGRPFTSDDVVATFQALKQATQVHQWMIAPVTDISAPDAHTVVFTLDQPYAPLLEYLAYHFNMILPREGLDGRFDLATQAIGTGPFILDSHTPDVEWVLRRNPDYYIPGRPYLDEIRRPILTDTAAVTAALRSGRLDIGTTSDVNVADELRARDFVITEQAGAPISFYLNPTVEPFDDIRVRQAVVTAIDWDGMGESIRGHYNLTSLLRPDTSSGALTPDEVRKLRPFDPERARRLLAEAGLPNGFDTTLMVQRVDDEDVREAQWMQADLDDVGIRAEIQIVDPGTGIERRRSHDFAMTKALRGVHLPDQVWRDFAPDSIENYALVADPALDELVAHTRTELDPAKRDDLYRQLQERMETQIVQALYPIQKFDYAIRNPRVQDLWPSPIYQGKRLADVWLSE</sequence>
<feature type="domain" description="Solute-binding protein family 5" evidence="5">
    <location>
        <begin position="88"/>
        <end position="421"/>
    </location>
</feature>
<dbReference type="PANTHER" id="PTHR30290">
    <property type="entry name" value="PERIPLASMIC BINDING COMPONENT OF ABC TRANSPORTER"/>
    <property type="match status" value="1"/>
</dbReference>
<comment type="similarity">
    <text evidence="1">Belongs to the bacterial solute-binding protein 5 family.</text>
</comment>
<reference evidence="6 7" key="1">
    <citation type="submission" date="2022-03" db="EMBL/GenBank/DDBJ databases">
        <title>Pseudonocardia alaer sp. nov., a novel actinomycete isolated from reed forest soil.</title>
        <authorList>
            <person name="Wang L."/>
        </authorList>
    </citation>
    <scope>NUCLEOTIDE SEQUENCE [LARGE SCALE GENOMIC DNA]</scope>
    <source>
        <strain evidence="6 7">Y-16303</strain>
    </source>
</reference>
<keyword evidence="2" id="KW-0813">Transport</keyword>
<evidence type="ECO:0000256" key="2">
    <source>
        <dbReference type="ARBA" id="ARBA00022448"/>
    </source>
</evidence>
<dbReference type="PIRSF" id="PIRSF002741">
    <property type="entry name" value="MppA"/>
    <property type="match status" value="1"/>
</dbReference>
<feature type="chain" id="PRO_5046387783" evidence="4">
    <location>
        <begin position="19"/>
        <end position="524"/>
    </location>
</feature>
<accession>A0ABS9TD71</accession>
<evidence type="ECO:0000259" key="5">
    <source>
        <dbReference type="Pfam" id="PF00496"/>
    </source>
</evidence>
<dbReference type="PANTHER" id="PTHR30290:SF9">
    <property type="entry name" value="OLIGOPEPTIDE-BINDING PROTEIN APPA"/>
    <property type="match status" value="1"/>
</dbReference>
<evidence type="ECO:0000313" key="7">
    <source>
        <dbReference type="Proteomes" id="UP001299970"/>
    </source>
</evidence>
<dbReference type="InterPro" id="IPR039424">
    <property type="entry name" value="SBP_5"/>
</dbReference>
<feature type="signal peptide" evidence="4">
    <location>
        <begin position="1"/>
        <end position="18"/>
    </location>
</feature>
<dbReference type="SUPFAM" id="SSF53850">
    <property type="entry name" value="Periplasmic binding protein-like II"/>
    <property type="match status" value="1"/>
</dbReference>
<dbReference type="Gene3D" id="3.40.190.10">
    <property type="entry name" value="Periplasmic binding protein-like II"/>
    <property type="match status" value="1"/>
</dbReference>
<dbReference type="Proteomes" id="UP001299970">
    <property type="component" value="Unassembled WGS sequence"/>
</dbReference>
<dbReference type="EMBL" id="JAKXMK010000009">
    <property type="protein sequence ID" value="MCH6166485.1"/>
    <property type="molecule type" value="Genomic_DNA"/>
</dbReference>
<comment type="caution">
    <text evidence="6">The sequence shown here is derived from an EMBL/GenBank/DDBJ whole genome shotgun (WGS) entry which is preliminary data.</text>
</comment>
<dbReference type="Gene3D" id="3.10.105.10">
    <property type="entry name" value="Dipeptide-binding Protein, Domain 3"/>
    <property type="match status" value="1"/>
</dbReference>
<dbReference type="RefSeq" id="WP_241036515.1">
    <property type="nucleotide sequence ID" value="NZ_BAAAJF010000002.1"/>
</dbReference>
<dbReference type="Pfam" id="PF00496">
    <property type="entry name" value="SBP_bac_5"/>
    <property type="match status" value="1"/>
</dbReference>
<protein>
    <submittedName>
        <fullName evidence="6">ABC transporter substrate-binding protein</fullName>
    </submittedName>
</protein>
<name>A0ABS9TD71_9PSEU</name>
<evidence type="ECO:0000256" key="1">
    <source>
        <dbReference type="ARBA" id="ARBA00005695"/>
    </source>
</evidence>
<dbReference type="PROSITE" id="PS51257">
    <property type="entry name" value="PROKAR_LIPOPROTEIN"/>
    <property type="match status" value="1"/>
</dbReference>
<evidence type="ECO:0000256" key="3">
    <source>
        <dbReference type="ARBA" id="ARBA00022729"/>
    </source>
</evidence>